<sequence length="428" mass="45026">MMDLVRAVGEPQVTHVGVHGGERRPLGDAGGAVHLDGLVDDLAGPLRHHGLDHGHPDPGLAVAKHIHGAGRLQHHQAHGLDVDPGAGDDLHIAAEPGDLAAEGLARETPADHQVQGPLGLADRAHAVVDPARPEADLADLEAPALAEQDIGLGHPDIGEADVHVAAGRMVFAEDMHRAEDLHPGRIDGHQDLRLLLVRRGVGIGADHGDHDLAARVAGAGDVVLLAVDHPFVAVQHRLGGDVLGVGRGHRRLGHGVGRADLAVQQGLQPLFLLLGRADALQHLHVAGVGRGAVHDLRGHGRLAELHGDIGVVEVGQAFASLGVGQEEVPQAFLLGLVLRPFQHVELAGRKVPAVGMPLAQRLELLLHRHDCLRDEALDVLVQRGRFFAHPQVVHVVVRVEAEGQRARGGGRRGVHGVSFLSGLMSGRD</sequence>
<name>B1N6N3_9BACT</name>
<proteinExistence type="predicted"/>
<dbReference type="AlphaFoldDB" id="B1N6N3"/>
<evidence type="ECO:0000313" key="1">
    <source>
        <dbReference type="EMBL" id="ABM53578.1"/>
    </source>
</evidence>
<protein>
    <submittedName>
        <fullName evidence="1">Putative regulatory protein TetR</fullName>
    </submittedName>
</protein>
<organism evidence="1">
    <name type="scientific">uncultured bacterium CBNPD1 BAC clone 1664</name>
    <dbReference type="NCBI Taxonomy" id="417310"/>
    <lineage>
        <taxon>Bacteria</taxon>
        <taxon>environmental samples</taxon>
    </lineage>
</organism>
<dbReference type="EMBL" id="EF157671">
    <property type="protein sequence ID" value="ABM53578.1"/>
    <property type="molecule type" value="Genomic_DNA"/>
</dbReference>
<reference evidence="1" key="1">
    <citation type="journal article" date="2008" name="FEMS Microbiol. Ecol.">
        <title>Metagenomic analysis of a freshwater toxic cyanobacteria bloom.</title>
        <authorList>
            <person name="Pope P.B."/>
            <person name="Patel B.K."/>
        </authorList>
    </citation>
    <scope>NUCLEOTIDE SEQUENCE</scope>
</reference>
<accession>B1N6N3</accession>